<feature type="transmembrane region" description="Helical" evidence="5">
    <location>
        <begin position="21"/>
        <end position="40"/>
    </location>
</feature>
<protein>
    <recommendedName>
        <fullName evidence="6">O-antigen ligase-related domain-containing protein</fullName>
    </recommendedName>
</protein>
<keyword evidence="8" id="KW-1185">Reference proteome</keyword>
<dbReference type="Pfam" id="PF04932">
    <property type="entry name" value="Wzy_C"/>
    <property type="match status" value="1"/>
</dbReference>
<evidence type="ECO:0000256" key="5">
    <source>
        <dbReference type="SAM" id="Phobius"/>
    </source>
</evidence>
<accession>A0ABM7PI90</accession>
<dbReference type="PANTHER" id="PTHR37422">
    <property type="entry name" value="TEICHURONIC ACID BIOSYNTHESIS PROTEIN TUAE"/>
    <property type="match status" value="1"/>
</dbReference>
<evidence type="ECO:0000256" key="1">
    <source>
        <dbReference type="ARBA" id="ARBA00004141"/>
    </source>
</evidence>
<evidence type="ECO:0000256" key="4">
    <source>
        <dbReference type="ARBA" id="ARBA00023136"/>
    </source>
</evidence>
<dbReference type="EMBL" id="AP024488">
    <property type="protein sequence ID" value="BCS97091.1"/>
    <property type="molecule type" value="Genomic_DNA"/>
</dbReference>
<dbReference type="Proteomes" id="UP001320148">
    <property type="component" value="Chromosome"/>
</dbReference>
<evidence type="ECO:0000313" key="8">
    <source>
        <dbReference type="Proteomes" id="UP001320148"/>
    </source>
</evidence>
<evidence type="ECO:0000313" key="7">
    <source>
        <dbReference type="EMBL" id="BCS97091.1"/>
    </source>
</evidence>
<sequence>MICLLFVLMQIIWYSEKRKKALILGVILLVPVVIVASVKMGPALQTRYLSIVKKDVAGSDTAMGRINGLKRNFENVLNSPVVGHGIGTTREVNYNTIGSAQITHNMYFEIMQETGILGFCIFMVYIKYLLSSLYSLRKCLSEQRPPGFYYHISTALIVWIQMHLLYTFSCFSLNRWEWYLIGGLAVACCRIASISLGESKVEPCDNAIYNAPIIQAT</sequence>
<organism evidence="7 8">
    <name type="scientific">Desulfoluna limicola</name>
    <dbReference type="NCBI Taxonomy" id="2810562"/>
    <lineage>
        <taxon>Bacteria</taxon>
        <taxon>Pseudomonadati</taxon>
        <taxon>Thermodesulfobacteriota</taxon>
        <taxon>Desulfobacteria</taxon>
        <taxon>Desulfobacterales</taxon>
        <taxon>Desulfolunaceae</taxon>
        <taxon>Desulfoluna</taxon>
    </lineage>
</organism>
<reference evidence="7 8" key="1">
    <citation type="submission" date="2021-02" db="EMBL/GenBank/DDBJ databases">
        <title>Complete genome of Desulfoluna sp. strain ASN36.</title>
        <authorList>
            <person name="Takahashi A."/>
            <person name="Kojima H."/>
            <person name="Fukui M."/>
        </authorList>
    </citation>
    <scope>NUCLEOTIDE SEQUENCE [LARGE SCALE GENOMIC DNA]</scope>
    <source>
        <strain evidence="7 8">ASN36</strain>
    </source>
</reference>
<feature type="domain" description="O-antigen ligase-related" evidence="6">
    <location>
        <begin position="5"/>
        <end position="123"/>
    </location>
</feature>
<feature type="transmembrane region" description="Helical" evidence="5">
    <location>
        <begin position="116"/>
        <end position="136"/>
    </location>
</feature>
<keyword evidence="3 5" id="KW-1133">Transmembrane helix</keyword>
<proteinExistence type="predicted"/>
<dbReference type="PANTHER" id="PTHR37422:SF21">
    <property type="entry name" value="EXOQ-LIKE PROTEIN"/>
    <property type="match status" value="1"/>
</dbReference>
<evidence type="ECO:0000256" key="2">
    <source>
        <dbReference type="ARBA" id="ARBA00022692"/>
    </source>
</evidence>
<dbReference type="InterPro" id="IPR051533">
    <property type="entry name" value="WaaL-like"/>
</dbReference>
<dbReference type="InterPro" id="IPR007016">
    <property type="entry name" value="O-antigen_ligase-rel_domated"/>
</dbReference>
<keyword evidence="2 5" id="KW-0812">Transmembrane</keyword>
<evidence type="ECO:0000259" key="6">
    <source>
        <dbReference type="Pfam" id="PF04932"/>
    </source>
</evidence>
<keyword evidence="4 5" id="KW-0472">Membrane</keyword>
<feature type="transmembrane region" description="Helical" evidence="5">
    <location>
        <begin position="148"/>
        <end position="166"/>
    </location>
</feature>
<gene>
    <name evidence="7" type="ORF">DSLASN_27230</name>
</gene>
<comment type="subcellular location">
    <subcellularLocation>
        <location evidence="1">Membrane</location>
        <topology evidence="1">Multi-pass membrane protein</topology>
    </subcellularLocation>
</comment>
<evidence type="ECO:0000256" key="3">
    <source>
        <dbReference type="ARBA" id="ARBA00022989"/>
    </source>
</evidence>
<name>A0ABM7PI90_9BACT</name>